<proteinExistence type="predicted"/>
<reference evidence="4 5" key="1">
    <citation type="submission" date="2024-02" db="EMBL/GenBank/DDBJ databases">
        <title>Herpetosiphon gulosus NBRC 112829.</title>
        <authorList>
            <person name="Ichikawa N."/>
            <person name="Katano-Makiyama Y."/>
            <person name="Hidaka K."/>
        </authorList>
    </citation>
    <scope>NUCLEOTIDE SEQUENCE [LARGE SCALE GENOMIC DNA]</scope>
    <source>
        <strain evidence="4 5">NBRC 112829</strain>
    </source>
</reference>
<evidence type="ECO:0000259" key="3">
    <source>
        <dbReference type="Pfam" id="PF25275"/>
    </source>
</evidence>
<keyword evidence="1" id="KW-0732">Signal</keyword>
<dbReference type="Pfam" id="PF25275">
    <property type="entry name" value="Golvesin_C"/>
    <property type="match status" value="1"/>
</dbReference>
<sequence>MARHSLSPNRTLQRAWRFDRGLPKPLLLLLVLDLCLLLPIPLLLPSVFDPQPTNQINPKPAIEIPSATAIPEGAGIGSATEQRQLPLLIDPVRLQDARYGDAQTIARLLAKYWPTLAKQTFAVGNGIQQDAANIITGQALRWNINPLVLVGLLAINHDLADSTGFEHAFGGPEAGFPQQVLWATLKLREGLSQPITNTFQLQHGGWWSTKQPLDLANASLLRVLAQTHNQTELEHLLGSGKQSWVAQVTPIMGDPRQPIYNSVIDQPFMLTPFSAANHPIAQFDHQYPLINADGTMLGNGLSFELGYDGHNGWDYDLPTDSPILAVAAGTVLFAGWIDSGCATPAGVVVVQHLNGYRSAYWHLGRIDVQAGQQVAQSELLGLIGQTGCSVNDHLHLSIQRLGRDVDPAGWCSTLPDPWAAHPAGASSRWLWLDQVDSCNQPAMSSLADDSDPATTTRYGSGWQADSVGNFNGSHWTSTGGQTLWRPWIAQAGRYRVLVFIPNVATKAGTAHYRIAHSDGMSEIVIEQANHAGSWLSLGDFWFEPGQIGRIGLSAMPGTLTWADAIAVQSLN</sequence>
<evidence type="ECO:0000313" key="5">
    <source>
        <dbReference type="Proteomes" id="UP001428290"/>
    </source>
</evidence>
<feature type="domain" description="Golvesin/Xly CBD-like" evidence="3">
    <location>
        <begin position="448"/>
        <end position="567"/>
    </location>
</feature>
<dbReference type="Pfam" id="PF01551">
    <property type="entry name" value="Peptidase_M23"/>
    <property type="match status" value="1"/>
</dbReference>
<dbReference type="InterPro" id="IPR050570">
    <property type="entry name" value="Cell_wall_metabolism_enzyme"/>
</dbReference>
<dbReference type="PANTHER" id="PTHR21666">
    <property type="entry name" value="PEPTIDASE-RELATED"/>
    <property type="match status" value="1"/>
</dbReference>
<name>A0ABP9WZW3_9CHLR</name>
<dbReference type="CDD" id="cd12797">
    <property type="entry name" value="M23_peptidase"/>
    <property type="match status" value="1"/>
</dbReference>
<dbReference type="InterPro" id="IPR016047">
    <property type="entry name" value="M23ase_b-sheet_dom"/>
</dbReference>
<evidence type="ECO:0008006" key="6">
    <source>
        <dbReference type="Google" id="ProtNLM"/>
    </source>
</evidence>
<accession>A0ABP9WZW3</accession>
<dbReference type="EMBL" id="BAABRU010000008">
    <property type="protein sequence ID" value="GAA5528710.1"/>
    <property type="molecule type" value="Genomic_DNA"/>
</dbReference>
<dbReference type="InterPro" id="IPR011055">
    <property type="entry name" value="Dup_hybrid_motif"/>
</dbReference>
<organism evidence="4 5">
    <name type="scientific">Herpetosiphon gulosus</name>
    <dbReference type="NCBI Taxonomy" id="1973496"/>
    <lineage>
        <taxon>Bacteria</taxon>
        <taxon>Bacillati</taxon>
        <taxon>Chloroflexota</taxon>
        <taxon>Chloroflexia</taxon>
        <taxon>Herpetosiphonales</taxon>
        <taxon>Herpetosiphonaceae</taxon>
        <taxon>Herpetosiphon</taxon>
    </lineage>
</organism>
<evidence type="ECO:0000313" key="4">
    <source>
        <dbReference type="EMBL" id="GAA5528710.1"/>
    </source>
</evidence>
<dbReference type="Proteomes" id="UP001428290">
    <property type="component" value="Unassembled WGS sequence"/>
</dbReference>
<dbReference type="SUPFAM" id="SSF51261">
    <property type="entry name" value="Duplicated hybrid motif"/>
    <property type="match status" value="1"/>
</dbReference>
<evidence type="ECO:0000259" key="2">
    <source>
        <dbReference type="Pfam" id="PF01551"/>
    </source>
</evidence>
<protein>
    <recommendedName>
        <fullName evidence="6">Peptidase M23 domain-containing protein</fullName>
    </recommendedName>
</protein>
<keyword evidence="5" id="KW-1185">Reference proteome</keyword>
<dbReference type="InterPro" id="IPR033803">
    <property type="entry name" value="CBD-like_Golvesin-Xly"/>
</dbReference>
<dbReference type="RefSeq" id="WP_345722326.1">
    <property type="nucleotide sequence ID" value="NZ_BAABRU010000008.1"/>
</dbReference>
<comment type="caution">
    <text evidence="4">The sequence shown here is derived from an EMBL/GenBank/DDBJ whole genome shotgun (WGS) entry which is preliminary data.</text>
</comment>
<feature type="domain" description="M23ase beta-sheet core" evidence="2">
    <location>
        <begin position="309"/>
        <end position="407"/>
    </location>
</feature>
<dbReference type="Gene3D" id="2.70.70.10">
    <property type="entry name" value="Glucose Permease (Domain IIA)"/>
    <property type="match status" value="1"/>
</dbReference>
<evidence type="ECO:0000256" key="1">
    <source>
        <dbReference type="ARBA" id="ARBA00022729"/>
    </source>
</evidence>
<dbReference type="PANTHER" id="PTHR21666:SF289">
    <property type="entry name" value="L-ALA--D-GLU ENDOPEPTIDASE"/>
    <property type="match status" value="1"/>
</dbReference>
<gene>
    <name evidence="4" type="ORF">Hgul01_02512</name>
</gene>